<reference evidence="2 3" key="1">
    <citation type="submission" date="2020-01" db="EMBL/GenBank/DDBJ databases">
        <title>Sphingomonas sp. strain CSW-10.</title>
        <authorList>
            <person name="Chen W.-M."/>
        </authorList>
    </citation>
    <scope>NUCLEOTIDE SEQUENCE [LARGE SCALE GENOMIC DNA]</scope>
    <source>
        <strain evidence="2 3">CSW-10</strain>
    </source>
</reference>
<evidence type="ECO:0000256" key="1">
    <source>
        <dbReference type="SAM" id="SignalP"/>
    </source>
</evidence>
<sequence length="345" mass="35885">MPRWAAILLAGAAAPLVSGCVAAALPLVAAGAVARQEVTRENRPTVEVLPDPPAASAGTAAATLPLPADTLPPPISEAPPPPMAMGTVSASPLGMAVPLPPAVPSTVATTAPAAAHANALPGEAAPIETMLAEIRNRLPVYAPRGDQPYDDFIRFALQQAERREAGQIQETVMLAGPPLNGLMRMLPCGFLPPAVIIDLDDGTGAGLNLATADMASGVVAPGGLSEGLEQLRQRDIAVIWMTSQPFDRFDAIAGMLRSSGLDRSGADTIVLTRTVSERKQERRKTIAETHCILAIAGDRKADFDELYDYLRNPDLPIQSDSMIGAGWFLAPQPLAAAAAPVSTQP</sequence>
<proteinExistence type="predicted"/>
<gene>
    <name evidence="2" type="ORF">GV829_05700</name>
</gene>
<dbReference type="AlphaFoldDB" id="A0A6M4AUB4"/>
<evidence type="ECO:0000313" key="3">
    <source>
        <dbReference type="Proteomes" id="UP000503018"/>
    </source>
</evidence>
<accession>A0A6M4AUB4</accession>
<dbReference type="PROSITE" id="PS51257">
    <property type="entry name" value="PROKAR_LIPOPROTEIN"/>
    <property type="match status" value="1"/>
</dbReference>
<name>A0A6M4AUB4_9SPHN</name>
<dbReference type="EMBL" id="CP053015">
    <property type="protein sequence ID" value="QJQ32010.1"/>
    <property type="molecule type" value="Genomic_DNA"/>
</dbReference>
<evidence type="ECO:0000313" key="2">
    <source>
        <dbReference type="EMBL" id="QJQ32010.1"/>
    </source>
</evidence>
<dbReference type="Proteomes" id="UP000503018">
    <property type="component" value="Chromosome"/>
</dbReference>
<dbReference type="Gene3D" id="3.40.50.1000">
    <property type="entry name" value="HAD superfamily/HAD-like"/>
    <property type="match status" value="1"/>
</dbReference>
<keyword evidence="1" id="KW-0732">Signal</keyword>
<dbReference type="RefSeq" id="WP_169944773.1">
    <property type="nucleotide sequence ID" value="NZ_CP053015.1"/>
</dbReference>
<feature type="signal peptide" evidence="1">
    <location>
        <begin position="1"/>
        <end position="23"/>
    </location>
</feature>
<organism evidence="2 3">
    <name type="scientific">Sphingomonas lacunae</name>
    <dbReference type="NCBI Taxonomy" id="2698828"/>
    <lineage>
        <taxon>Bacteria</taxon>
        <taxon>Pseudomonadati</taxon>
        <taxon>Pseudomonadota</taxon>
        <taxon>Alphaproteobacteria</taxon>
        <taxon>Sphingomonadales</taxon>
        <taxon>Sphingomonadaceae</taxon>
        <taxon>Sphingomonas</taxon>
    </lineage>
</organism>
<dbReference type="InterPro" id="IPR023214">
    <property type="entry name" value="HAD_sf"/>
</dbReference>
<protein>
    <submittedName>
        <fullName evidence="2">Uncharacterized protein</fullName>
    </submittedName>
</protein>
<keyword evidence="3" id="KW-1185">Reference proteome</keyword>
<feature type="chain" id="PRO_5026783350" evidence="1">
    <location>
        <begin position="24"/>
        <end position="345"/>
    </location>
</feature>
<dbReference type="KEGG" id="slan:GV829_05700"/>